<dbReference type="InterPro" id="IPR050836">
    <property type="entry name" value="SDS22/Internalin_LRR"/>
</dbReference>
<evidence type="ECO:0000256" key="2">
    <source>
        <dbReference type="ARBA" id="ARBA00022737"/>
    </source>
</evidence>
<keyword evidence="1" id="KW-0433">Leucine-rich repeat</keyword>
<evidence type="ECO:0000313" key="4">
    <source>
        <dbReference type="Proteomes" id="UP000192333"/>
    </source>
</evidence>
<dbReference type="RefSeq" id="WP_084121378.1">
    <property type="nucleotide sequence ID" value="NZ_LT838813.1"/>
</dbReference>
<name>A0A1W2H6J8_9BACT</name>
<organism evidence="3 4">
    <name type="scientific">Aquiflexum balticum DSM 16537</name>
    <dbReference type="NCBI Taxonomy" id="758820"/>
    <lineage>
        <taxon>Bacteria</taxon>
        <taxon>Pseudomonadati</taxon>
        <taxon>Bacteroidota</taxon>
        <taxon>Cytophagia</taxon>
        <taxon>Cytophagales</taxon>
        <taxon>Cyclobacteriaceae</taxon>
        <taxon>Aquiflexum</taxon>
    </lineage>
</organism>
<dbReference type="SUPFAM" id="SSF52058">
    <property type="entry name" value="L domain-like"/>
    <property type="match status" value="2"/>
</dbReference>
<dbReference type="PANTHER" id="PTHR46652:SF3">
    <property type="entry name" value="LEUCINE-RICH REPEAT-CONTAINING PROTEIN 9"/>
    <property type="match status" value="1"/>
</dbReference>
<keyword evidence="4" id="KW-1185">Reference proteome</keyword>
<evidence type="ECO:0008006" key="5">
    <source>
        <dbReference type="Google" id="ProtNLM"/>
    </source>
</evidence>
<proteinExistence type="predicted"/>
<evidence type="ECO:0000313" key="3">
    <source>
        <dbReference type="EMBL" id="SMD44580.1"/>
    </source>
</evidence>
<dbReference type="OrthoDB" id="1490745at2"/>
<gene>
    <name evidence="3" type="ORF">SAMN00777080_3204</name>
</gene>
<reference evidence="4" key="1">
    <citation type="submission" date="2017-04" db="EMBL/GenBank/DDBJ databases">
        <authorList>
            <person name="Varghese N."/>
            <person name="Submissions S."/>
        </authorList>
    </citation>
    <scope>NUCLEOTIDE SEQUENCE [LARGE SCALE GENOMIC DNA]</scope>
    <source>
        <strain evidence="4">DSM 16537</strain>
    </source>
</reference>
<dbReference type="InterPro" id="IPR032675">
    <property type="entry name" value="LRR_dom_sf"/>
</dbReference>
<dbReference type="PROSITE" id="PS51450">
    <property type="entry name" value="LRR"/>
    <property type="match status" value="3"/>
</dbReference>
<dbReference type="InterPro" id="IPR001611">
    <property type="entry name" value="Leu-rich_rpt"/>
</dbReference>
<dbReference type="PANTHER" id="PTHR46652">
    <property type="entry name" value="LEUCINE-RICH REPEAT AND IQ DOMAIN-CONTAINING PROTEIN 1-RELATED"/>
    <property type="match status" value="1"/>
</dbReference>
<sequence>MIRNSHFRFLLWIFCAFPIVGFAQDLGGYNKTEIKELSQKVDDQVQFLEYFLNTVGSSETNARDKDVIIRESYKKIFRDEKVQVEDDLLLDRKVITNKDVTAYLKDIEFFFKDAGFKFKVREVKPFLRDNGELSFLVSMDRTLTAVGLNDEKITNTKPRFIEINVDKKSNELKIASIYTTKLSRDEELTEWWGTLSYTWESYFRGKIGIAEEDSITLDHLYKISSIDSLDLAGNEYLIELGPIEALRDLKYIDISNTNVVELNPISNVTFLNYLNIANTPTEDIQFIKYSENLGFLDISGTQIQDISELGNLKKLHTLKAKNTIIQSFAVLNSFESLNSLDVGYSSFNNIENINELLNIKYLNISGNYLMNLDMLSSLESLEEIVLEETNIVDLTPLVNLERLSLININVTEVSDLTPLNGKSSLRKLYADRTGVTEASADEFARRNRTVLLIHHVENLQTWWDALPLDWKNVLAKINPNLDSNLPTIEDLTYTVGADTLDLSGSQINTLGPVLKFKKINHLKFDDTDVSDLTPLSDIKALLTLSGKNTKVKNLQPLVNLTELTSVDFRDCPVEGYFMLKDLPNLTYLNLDNTEIDASEIHEFLEANKNINIIYRSSVLEQWWDLLDETWKDIFIDQFGESGVEPDLETLHQWTAQSQVAIHDAPISNLGHLLIFNNLRKLSVTEVPIIDISHVGQMQLLEELTMTHAPVTDLTFLASLNNLVSLDLSKTGIEDLTPLGSLTGLQSLTISGTNIKVLRGLETLTNLKDLDIASTNVRSLKPVQGLNIERLICFNTRLNQRAVDSFKQLNPNADVRFY</sequence>
<dbReference type="Gene3D" id="3.80.10.10">
    <property type="entry name" value="Ribonuclease Inhibitor"/>
    <property type="match status" value="3"/>
</dbReference>
<accession>A0A1W2H6J8</accession>
<keyword evidence="2" id="KW-0677">Repeat</keyword>
<dbReference type="Proteomes" id="UP000192333">
    <property type="component" value="Chromosome I"/>
</dbReference>
<dbReference type="EMBL" id="LT838813">
    <property type="protein sequence ID" value="SMD44580.1"/>
    <property type="molecule type" value="Genomic_DNA"/>
</dbReference>
<dbReference type="STRING" id="758820.SAMN00777080_3204"/>
<dbReference type="AlphaFoldDB" id="A0A1W2H6J8"/>
<protein>
    <recommendedName>
        <fullName evidence="5">Leucine-rich repeat (LRR) protein</fullName>
    </recommendedName>
</protein>
<evidence type="ECO:0000256" key="1">
    <source>
        <dbReference type="ARBA" id="ARBA00022614"/>
    </source>
</evidence>